<evidence type="ECO:0000256" key="7">
    <source>
        <dbReference type="ARBA" id="ARBA00022729"/>
    </source>
</evidence>
<dbReference type="Pfam" id="PF09014">
    <property type="entry name" value="Sushi_2"/>
    <property type="match status" value="1"/>
</dbReference>
<dbReference type="InterPro" id="IPR000436">
    <property type="entry name" value="Sushi_SCR_CCP_dom"/>
</dbReference>
<feature type="signal peptide" evidence="14">
    <location>
        <begin position="1"/>
        <end position="25"/>
    </location>
</feature>
<keyword evidence="9 13" id="KW-1015">Disulfide bond</keyword>
<keyword evidence="8" id="KW-0677">Repeat</keyword>
<dbReference type="PROSITE" id="PS50923">
    <property type="entry name" value="SUSHI"/>
    <property type="match status" value="4"/>
</dbReference>
<comment type="subcellular location">
    <subcellularLocation>
        <location evidence="2">Secreted</location>
    </subcellularLocation>
</comment>
<evidence type="ECO:0000256" key="8">
    <source>
        <dbReference type="ARBA" id="ARBA00022737"/>
    </source>
</evidence>
<feature type="chain" id="PRO_5003878406" description="Beta-2-glycoprotein 1" evidence="14">
    <location>
        <begin position="26"/>
        <end position="351"/>
    </location>
</feature>
<feature type="domain" description="Sushi" evidence="15">
    <location>
        <begin position="143"/>
        <end position="206"/>
    </location>
</feature>
<dbReference type="SMART" id="SM00032">
    <property type="entry name" value="CCP"/>
    <property type="match status" value="4"/>
</dbReference>
<dbReference type="SUPFAM" id="SSF57535">
    <property type="entry name" value="Complement control module/SCR domain"/>
    <property type="match status" value="5"/>
</dbReference>
<feature type="domain" description="Sushi" evidence="15">
    <location>
        <begin position="25"/>
        <end position="84"/>
    </location>
</feature>
<comment type="function">
    <text evidence="1">Binds to various kinds of negatively charged substances such as heparin, phospholipids, and dextran sulfate. May prevent activation of the intrinsic blood coagulation cascade by binding to phospholipids on the surface of damaged cells.</text>
</comment>
<evidence type="ECO:0000256" key="10">
    <source>
        <dbReference type="ARBA" id="ARBA00023180"/>
    </source>
</evidence>
<dbReference type="GO" id="GO:0005576">
    <property type="term" value="C:extracellular region"/>
    <property type="evidence" value="ECO:0007669"/>
    <property type="project" value="UniProtKB-SubCell"/>
</dbReference>
<organism evidence="16">
    <name type="scientific">Callorhinchus milii</name>
    <name type="common">Ghost shark</name>
    <dbReference type="NCBI Taxonomy" id="7868"/>
    <lineage>
        <taxon>Eukaryota</taxon>
        <taxon>Metazoa</taxon>
        <taxon>Chordata</taxon>
        <taxon>Craniata</taxon>
        <taxon>Vertebrata</taxon>
        <taxon>Chondrichthyes</taxon>
        <taxon>Holocephali</taxon>
        <taxon>Chimaeriformes</taxon>
        <taxon>Callorhinchidae</taxon>
        <taxon>Callorhinchus</taxon>
    </lineage>
</organism>
<evidence type="ECO:0000256" key="12">
    <source>
        <dbReference type="ARBA" id="ARBA00033414"/>
    </source>
</evidence>
<evidence type="ECO:0000259" key="15">
    <source>
        <dbReference type="PROSITE" id="PS50923"/>
    </source>
</evidence>
<evidence type="ECO:0000256" key="5">
    <source>
        <dbReference type="ARBA" id="ARBA00022659"/>
    </source>
</evidence>
<evidence type="ECO:0000256" key="14">
    <source>
        <dbReference type="SAM" id="SignalP"/>
    </source>
</evidence>
<comment type="caution">
    <text evidence="13">Lacks conserved residue(s) required for the propagation of feature annotation.</text>
</comment>
<keyword evidence="4" id="KW-0964">Secreted</keyword>
<evidence type="ECO:0000256" key="13">
    <source>
        <dbReference type="PROSITE-ProRule" id="PRU00302"/>
    </source>
</evidence>
<keyword evidence="10" id="KW-0325">Glycoprotein</keyword>
<dbReference type="AlphaFoldDB" id="K4FT17"/>
<keyword evidence="6" id="KW-0358">Heparin-binding</keyword>
<keyword evidence="5 13" id="KW-0768">Sushi</keyword>
<evidence type="ECO:0000313" key="16">
    <source>
        <dbReference type="EMBL" id="AFK11278.1"/>
    </source>
</evidence>
<dbReference type="InterPro" id="IPR015104">
    <property type="entry name" value="Sushi_2"/>
</dbReference>
<feature type="disulfide bond" evidence="13">
    <location>
        <begin position="209"/>
        <end position="252"/>
    </location>
</feature>
<reference evidence="16" key="1">
    <citation type="journal article" date="2012" name="PLoS ONE">
        <title>Sequencing and Analysis of Full-Length cDNAs, 5'-ESTs and 3'-ESTs from a Cartilaginous Fish, the Elephant Shark (Callorhinchus milii).</title>
        <authorList>
            <person name="Tan Y.Y."/>
            <person name="Kodzius R."/>
            <person name="Tay B.H."/>
            <person name="Tay A."/>
            <person name="Brenner S."/>
            <person name="Venkatesh B."/>
        </authorList>
    </citation>
    <scope>NUCLEOTIDE SEQUENCE</scope>
    <source>
        <tissue evidence="16">Liver</tissue>
    </source>
</reference>
<dbReference type="CTD" id="350"/>
<evidence type="ECO:0000256" key="2">
    <source>
        <dbReference type="ARBA" id="ARBA00004613"/>
    </source>
</evidence>
<evidence type="ECO:0000256" key="6">
    <source>
        <dbReference type="ARBA" id="ARBA00022674"/>
    </source>
</evidence>
<accession>K4FT17</accession>
<dbReference type="InterPro" id="IPR050350">
    <property type="entry name" value="Compl-Cell_Adhes-Reg"/>
</dbReference>
<dbReference type="PANTHER" id="PTHR19325:SF549">
    <property type="entry name" value="BETA-2-GLYCOPROTEIN 1"/>
    <property type="match status" value="1"/>
</dbReference>
<protein>
    <recommendedName>
        <fullName evidence="3">Beta-2-glycoprotein 1</fullName>
    </recommendedName>
    <alternativeName>
        <fullName evidence="11">Apolipoprotein H</fullName>
    </alternativeName>
    <alternativeName>
        <fullName evidence="12">Beta-2-glycoprotein I</fullName>
    </alternativeName>
</protein>
<dbReference type="Pfam" id="PF00084">
    <property type="entry name" value="Sushi"/>
    <property type="match status" value="4"/>
</dbReference>
<evidence type="ECO:0000256" key="1">
    <source>
        <dbReference type="ARBA" id="ARBA00003651"/>
    </source>
</evidence>
<dbReference type="InterPro" id="IPR035976">
    <property type="entry name" value="Sushi/SCR/CCP_sf"/>
</dbReference>
<evidence type="ECO:0000256" key="3">
    <source>
        <dbReference type="ARBA" id="ARBA00020104"/>
    </source>
</evidence>
<dbReference type="PANTHER" id="PTHR19325">
    <property type="entry name" value="COMPLEMENT COMPONENT-RELATED SUSHI DOMAIN-CONTAINING"/>
    <property type="match status" value="1"/>
</dbReference>
<evidence type="ECO:0000256" key="11">
    <source>
        <dbReference type="ARBA" id="ARBA00029855"/>
    </source>
</evidence>
<dbReference type="RefSeq" id="NP_001279752.1">
    <property type="nucleotide sequence ID" value="NM_001292823.1"/>
</dbReference>
<feature type="disulfide bond" evidence="13">
    <location>
        <begin position="113"/>
        <end position="140"/>
    </location>
</feature>
<evidence type="ECO:0000256" key="4">
    <source>
        <dbReference type="ARBA" id="ARBA00022525"/>
    </source>
</evidence>
<dbReference type="Gene3D" id="2.10.70.10">
    <property type="entry name" value="Complement Module, domain 1"/>
    <property type="match status" value="5"/>
</dbReference>
<evidence type="ECO:0000256" key="9">
    <source>
        <dbReference type="ARBA" id="ARBA00023157"/>
    </source>
</evidence>
<dbReference type="KEGG" id="cmk:103175620"/>
<dbReference type="CDD" id="cd00033">
    <property type="entry name" value="CCP"/>
    <property type="match status" value="4"/>
</dbReference>
<keyword evidence="7 14" id="KW-0732">Signal</keyword>
<dbReference type="OrthoDB" id="6103690at2759"/>
<feature type="domain" description="Sushi" evidence="15">
    <location>
        <begin position="207"/>
        <end position="266"/>
    </location>
</feature>
<proteinExistence type="evidence at transcript level"/>
<sequence length="351" mass="39497">MWNILNKYFLFAVVYRVCFFEPVQAACGTPPLIVNAHVVGVKVIYEPGEEAVYSCNVGYMGIGRNRIVCPKNARWNKPGIKCEPKPCPIPQVLENGMMHSTEFKFGKTVYYSCNEGYILRGKNSSYCQSDTMWSDLQRSCEPVRCSPPTLPMYGSIKFSNPHGATDIPVFGESVTYSCNQGLALIGNETSFCLASGKWSQAPVCKEVKCPSPQKIVNGFLVFALKRNYNYLESVQYGCVQNYVLDGSRDVTCQKSGNWTHVPVCRAACILSVNRARIFYKGKKLWIKNLPSKRVQHREMVAFYCEDKKHNCGYPVLTQCIDGKIEAPSCFQEPSAAAYMFNWKLPSEITQC</sequence>
<name>K4FT17_CALMI</name>
<dbReference type="GeneID" id="103175620"/>
<dbReference type="GO" id="GO:0008201">
    <property type="term" value="F:heparin binding"/>
    <property type="evidence" value="ECO:0007669"/>
    <property type="project" value="UniProtKB-KW"/>
</dbReference>
<dbReference type="EMBL" id="JX053050">
    <property type="protein sequence ID" value="AFK11278.1"/>
    <property type="molecule type" value="mRNA"/>
</dbReference>
<feature type="disulfide bond" evidence="13">
    <location>
        <begin position="55"/>
        <end position="82"/>
    </location>
</feature>
<feature type="domain" description="Sushi" evidence="15">
    <location>
        <begin position="85"/>
        <end position="142"/>
    </location>
</feature>